<evidence type="ECO:0000256" key="7">
    <source>
        <dbReference type="ARBA" id="ARBA00022989"/>
    </source>
</evidence>
<dbReference type="InterPro" id="IPR037185">
    <property type="entry name" value="EmrE-like"/>
</dbReference>
<keyword evidence="7 9" id="KW-1133">Transmembrane helix</keyword>
<dbReference type="EMBL" id="PKPP01000857">
    <property type="protein sequence ID" value="PWA88001.1"/>
    <property type="molecule type" value="Genomic_DNA"/>
</dbReference>
<evidence type="ECO:0000256" key="2">
    <source>
        <dbReference type="ARBA" id="ARBA00022448"/>
    </source>
</evidence>
<evidence type="ECO:0000256" key="4">
    <source>
        <dbReference type="ARBA" id="ARBA00022640"/>
    </source>
</evidence>
<dbReference type="GO" id="GO:0031969">
    <property type="term" value="C:chloroplast membrane"/>
    <property type="evidence" value="ECO:0007669"/>
    <property type="project" value="UniProtKB-SubCell"/>
</dbReference>
<dbReference type="AlphaFoldDB" id="A0A2U1PQG0"/>
<dbReference type="SUPFAM" id="SSF103481">
    <property type="entry name" value="Multidrug resistance efflux transporter EmrE"/>
    <property type="match status" value="2"/>
</dbReference>
<gene>
    <name evidence="11" type="ORF">CTI12_AA123130</name>
</gene>
<dbReference type="Proteomes" id="UP000245207">
    <property type="component" value="Unassembled WGS sequence"/>
</dbReference>
<comment type="subcellular location">
    <subcellularLocation>
        <location evidence="1">Plastid</location>
        <location evidence="1">Chloroplast membrane</location>
        <topology evidence="1">Multi-pass membrane protein</topology>
    </subcellularLocation>
</comment>
<dbReference type="InterPro" id="IPR050186">
    <property type="entry name" value="TPT_transporter"/>
</dbReference>
<feature type="transmembrane region" description="Helical" evidence="9">
    <location>
        <begin position="134"/>
        <end position="154"/>
    </location>
</feature>
<dbReference type="OrthoDB" id="6418713at2759"/>
<keyword evidence="8 9" id="KW-0472">Membrane</keyword>
<evidence type="ECO:0000256" key="1">
    <source>
        <dbReference type="ARBA" id="ARBA00004508"/>
    </source>
</evidence>
<evidence type="ECO:0000256" key="6">
    <source>
        <dbReference type="ARBA" id="ARBA00022946"/>
    </source>
</evidence>
<evidence type="ECO:0000313" key="11">
    <source>
        <dbReference type="EMBL" id="PWA88001.1"/>
    </source>
</evidence>
<dbReference type="InterPro" id="IPR004696">
    <property type="entry name" value="Tpt_PEP_transl"/>
</dbReference>
<keyword evidence="5 9" id="KW-0812">Transmembrane</keyword>
<dbReference type="NCBIfam" id="TIGR00817">
    <property type="entry name" value="tpt"/>
    <property type="match status" value="1"/>
</dbReference>
<evidence type="ECO:0000256" key="3">
    <source>
        <dbReference type="ARBA" id="ARBA00022528"/>
    </source>
</evidence>
<keyword evidence="3" id="KW-0150">Chloroplast</keyword>
<evidence type="ECO:0000259" key="10">
    <source>
        <dbReference type="Pfam" id="PF03151"/>
    </source>
</evidence>
<feature type="domain" description="Sugar phosphate transporter" evidence="10">
    <location>
        <begin position="104"/>
        <end position="393"/>
    </location>
</feature>
<feature type="transmembrane region" description="Helical" evidence="9">
    <location>
        <begin position="199"/>
        <end position="215"/>
    </location>
</feature>
<feature type="transmembrane region" description="Helical" evidence="9">
    <location>
        <begin position="222"/>
        <end position="240"/>
    </location>
</feature>
<keyword evidence="2" id="KW-0813">Transport</keyword>
<evidence type="ECO:0000256" key="9">
    <source>
        <dbReference type="SAM" id="Phobius"/>
    </source>
</evidence>
<feature type="transmembrane region" description="Helical" evidence="9">
    <location>
        <begin position="161"/>
        <end position="179"/>
    </location>
</feature>
<feature type="transmembrane region" description="Helical" evidence="9">
    <location>
        <begin position="363"/>
        <end position="392"/>
    </location>
</feature>
<reference evidence="11 12" key="1">
    <citation type="journal article" date="2018" name="Mol. Plant">
        <title>The genome of Artemisia annua provides insight into the evolution of Asteraceae family and artemisinin biosynthesis.</title>
        <authorList>
            <person name="Shen Q."/>
            <person name="Zhang L."/>
            <person name="Liao Z."/>
            <person name="Wang S."/>
            <person name="Yan T."/>
            <person name="Shi P."/>
            <person name="Liu M."/>
            <person name="Fu X."/>
            <person name="Pan Q."/>
            <person name="Wang Y."/>
            <person name="Lv Z."/>
            <person name="Lu X."/>
            <person name="Zhang F."/>
            <person name="Jiang W."/>
            <person name="Ma Y."/>
            <person name="Chen M."/>
            <person name="Hao X."/>
            <person name="Li L."/>
            <person name="Tang Y."/>
            <person name="Lv G."/>
            <person name="Zhou Y."/>
            <person name="Sun X."/>
            <person name="Brodelius P.E."/>
            <person name="Rose J.K.C."/>
            <person name="Tang K."/>
        </authorList>
    </citation>
    <scope>NUCLEOTIDE SEQUENCE [LARGE SCALE GENOMIC DNA]</scope>
    <source>
        <strain evidence="12">cv. Huhao1</strain>
        <tissue evidence="11">Leaf</tissue>
    </source>
</reference>
<feature type="transmembrane region" description="Helical" evidence="9">
    <location>
        <begin position="103"/>
        <end position="122"/>
    </location>
</feature>
<dbReference type="GO" id="GO:0015605">
    <property type="term" value="F:organophosphate ester transmembrane transporter activity"/>
    <property type="evidence" value="ECO:0007669"/>
    <property type="project" value="UniProtKB-ARBA"/>
</dbReference>
<name>A0A2U1PQG0_ARTAN</name>
<sequence length="403" mass="44271">MATTAKMLHFSINPKPNPQTLPYTRTHTFHIPSKQSLTYPSLSLCKHNVFSISDRFKVLGRGSRDVYQVKVTSASSVTDGGDHEEVVAADVVEKKSSGVVDTVVLGLLFAVWYLANIYFNIYNKQVLQVFPHPLTITAAQLAVGTFIIFLTSALNLHKWPNINGAQLVAILPLAVMHTLGNFSTNMSLGKVSVSFTNTIKAMEPFFTVILSTIFLGEIPTPWVLTSLVPIVGGVILASLTEVSFNWPGFWSAMSSNLANQSRNVLSKKIMVKKEESLDNITLFSIMTIMCFLLFTPVALLVDGVKFTPAYLQSAGLNVKEVYIRSLLASICFHAYQQVSYMILERVSPVTHSVGNCVKRVVVIVASIFFFSTPISLMNSIGTGMALAGVFLYSQVKRMKPKTA</sequence>
<evidence type="ECO:0000256" key="5">
    <source>
        <dbReference type="ARBA" id="ARBA00022692"/>
    </source>
</evidence>
<keyword evidence="6" id="KW-0809">Transit peptide</keyword>
<dbReference type="InterPro" id="IPR004853">
    <property type="entry name" value="Sugar_P_trans_dom"/>
</dbReference>
<organism evidence="11 12">
    <name type="scientific">Artemisia annua</name>
    <name type="common">Sweet wormwood</name>
    <dbReference type="NCBI Taxonomy" id="35608"/>
    <lineage>
        <taxon>Eukaryota</taxon>
        <taxon>Viridiplantae</taxon>
        <taxon>Streptophyta</taxon>
        <taxon>Embryophyta</taxon>
        <taxon>Tracheophyta</taxon>
        <taxon>Spermatophyta</taxon>
        <taxon>Magnoliopsida</taxon>
        <taxon>eudicotyledons</taxon>
        <taxon>Gunneridae</taxon>
        <taxon>Pentapetalae</taxon>
        <taxon>asterids</taxon>
        <taxon>campanulids</taxon>
        <taxon>Asterales</taxon>
        <taxon>Asteraceae</taxon>
        <taxon>Asteroideae</taxon>
        <taxon>Anthemideae</taxon>
        <taxon>Artemisiinae</taxon>
        <taxon>Artemisia</taxon>
    </lineage>
</organism>
<evidence type="ECO:0000313" key="12">
    <source>
        <dbReference type="Proteomes" id="UP000245207"/>
    </source>
</evidence>
<proteinExistence type="predicted"/>
<accession>A0A2U1PQG0</accession>
<evidence type="ECO:0000256" key="8">
    <source>
        <dbReference type="ARBA" id="ARBA00023136"/>
    </source>
</evidence>
<feature type="transmembrane region" description="Helical" evidence="9">
    <location>
        <begin position="321"/>
        <end position="343"/>
    </location>
</feature>
<keyword evidence="12" id="KW-1185">Reference proteome</keyword>
<protein>
    <submittedName>
        <fullName evidence="11">Triose phosphate/phosphoenolpyruvate translocator</fullName>
    </submittedName>
</protein>
<keyword evidence="11" id="KW-0670">Pyruvate</keyword>
<keyword evidence="4" id="KW-0934">Plastid</keyword>
<comment type="caution">
    <text evidence="11">The sequence shown here is derived from an EMBL/GenBank/DDBJ whole genome shotgun (WGS) entry which is preliminary data.</text>
</comment>
<dbReference type="PANTHER" id="PTHR11132">
    <property type="entry name" value="SOLUTE CARRIER FAMILY 35"/>
    <property type="match status" value="1"/>
</dbReference>
<dbReference type="Pfam" id="PF03151">
    <property type="entry name" value="TPT"/>
    <property type="match status" value="1"/>
</dbReference>
<feature type="transmembrane region" description="Helical" evidence="9">
    <location>
        <begin position="280"/>
        <end position="301"/>
    </location>
</feature>
<dbReference type="GO" id="GO:0015120">
    <property type="term" value="F:phosphoglycerate transmembrane transporter activity"/>
    <property type="evidence" value="ECO:0007669"/>
    <property type="project" value="UniProtKB-ARBA"/>
</dbReference>